<protein>
    <recommendedName>
        <fullName evidence="4">Sulfatase</fullName>
    </recommendedName>
</protein>
<gene>
    <name evidence="2" type="ORF">SAMN04487949_2574</name>
</gene>
<evidence type="ECO:0000256" key="1">
    <source>
        <dbReference type="SAM" id="MobiDB-lite"/>
    </source>
</evidence>
<dbReference type="EMBL" id="FNHL01000003">
    <property type="protein sequence ID" value="SDM77979.1"/>
    <property type="molecule type" value="Genomic_DNA"/>
</dbReference>
<dbReference type="SUPFAM" id="SSF53649">
    <property type="entry name" value="Alkaline phosphatase-like"/>
    <property type="match status" value="1"/>
</dbReference>
<dbReference type="InterPro" id="IPR017850">
    <property type="entry name" value="Alkaline_phosphatase_core_sf"/>
</dbReference>
<evidence type="ECO:0000313" key="3">
    <source>
        <dbReference type="Proteomes" id="UP000199451"/>
    </source>
</evidence>
<reference evidence="3" key="1">
    <citation type="submission" date="2016-10" db="EMBL/GenBank/DDBJ databases">
        <authorList>
            <person name="Varghese N."/>
            <person name="Submissions S."/>
        </authorList>
    </citation>
    <scope>NUCLEOTIDE SEQUENCE [LARGE SCALE GENOMIC DNA]</scope>
    <source>
        <strain evidence="3">CGMCC 1.10119</strain>
    </source>
</reference>
<organism evidence="2 3">
    <name type="scientific">Halogranum gelatinilyticum</name>
    <dbReference type="NCBI Taxonomy" id="660521"/>
    <lineage>
        <taxon>Archaea</taxon>
        <taxon>Methanobacteriati</taxon>
        <taxon>Methanobacteriota</taxon>
        <taxon>Stenosarchaea group</taxon>
        <taxon>Halobacteria</taxon>
        <taxon>Halobacteriales</taxon>
        <taxon>Haloferacaceae</taxon>
    </lineage>
</organism>
<evidence type="ECO:0000313" key="2">
    <source>
        <dbReference type="EMBL" id="SDM77979.1"/>
    </source>
</evidence>
<dbReference type="Gene3D" id="3.40.720.10">
    <property type="entry name" value="Alkaline Phosphatase, subunit A"/>
    <property type="match status" value="1"/>
</dbReference>
<feature type="region of interest" description="Disordered" evidence="1">
    <location>
        <begin position="189"/>
        <end position="214"/>
    </location>
</feature>
<dbReference type="Proteomes" id="UP000199451">
    <property type="component" value="Unassembled WGS sequence"/>
</dbReference>
<evidence type="ECO:0008006" key="4">
    <source>
        <dbReference type="Google" id="ProtNLM"/>
    </source>
</evidence>
<name>A0A1G9W086_9EURY</name>
<accession>A0A1G9W086</accession>
<feature type="compositionally biased region" description="Acidic residues" evidence="1">
    <location>
        <begin position="196"/>
        <end position="206"/>
    </location>
</feature>
<dbReference type="OrthoDB" id="100846at2157"/>
<dbReference type="STRING" id="660521.SAMN04487949_2574"/>
<sequence>MSLTETVSYVVDGLRESYDDPYWWRERVFEFLVGPFHTNVYPGRGGSVRVMDEDWDTLVVLDACREDLFTERASVTDYDDYRTVTSRGSTTREWVRQNFAGGDFGDTVYVTSNPYVSREAGDAFHELIECWMTDFDDERKTVPPEAVVDAAKRAHEEYPDKRVIVHFMQPHHPFIGERELTFAGWQIEGESHGSESEESSDSDDSEPTERQRPYTPWDALWMGRVSKDDLWDAYGDNLTLALDAVDDLLDDIEGRVAITSDHGNMLGERTFPLPLRVYGHPKGIRNEELVEVPWAVRDVGPRRTIRTGETRSVTDSNEDDLEDRLADLGYV</sequence>
<dbReference type="RefSeq" id="WP_089697954.1">
    <property type="nucleotide sequence ID" value="NZ_FNHL01000003.1"/>
</dbReference>
<keyword evidence="3" id="KW-1185">Reference proteome</keyword>
<dbReference type="AlphaFoldDB" id="A0A1G9W086"/>
<proteinExistence type="predicted"/>